<dbReference type="PANTHER" id="PTHR21143">
    <property type="entry name" value="INVERTEBRATE GUSTATORY RECEPTOR"/>
    <property type="match status" value="1"/>
</dbReference>
<dbReference type="Pfam" id="PF08395">
    <property type="entry name" value="7tm_7"/>
    <property type="match status" value="1"/>
</dbReference>
<name>A0A8J6LHC8_TENMO</name>
<reference evidence="9" key="2">
    <citation type="submission" date="2021-08" db="EMBL/GenBank/DDBJ databases">
        <authorList>
            <person name="Eriksson T."/>
        </authorList>
    </citation>
    <scope>NUCLEOTIDE SEQUENCE</scope>
    <source>
        <strain evidence="9">Stoneville</strain>
        <tissue evidence="9">Whole head</tissue>
    </source>
</reference>
<dbReference type="GO" id="GO:0007165">
    <property type="term" value="P:signal transduction"/>
    <property type="evidence" value="ECO:0007669"/>
    <property type="project" value="UniProtKB-KW"/>
</dbReference>
<comment type="similarity">
    <text evidence="8">Belongs to the insect chemoreceptor superfamily. Gustatory receptor (GR) family.</text>
</comment>
<keyword evidence="2 8" id="KW-1003">Cell membrane</keyword>
<evidence type="ECO:0000256" key="1">
    <source>
        <dbReference type="ARBA" id="ARBA00004651"/>
    </source>
</evidence>
<keyword evidence="7 8" id="KW-0807">Transducer</keyword>
<evidence type="ECO:0000256" key="2">
    <source>
        <dbReference type="ARBA" id="ARBA00022475"/>
    </source>
</evidence>
<keyword evidence="4 8" id="KW-1133">Transmembrane helix</keyword>
<protein>
    <recommendedName>
        <fullName evidence="8">Gustatory receptor</fullName>
    </recommendedName>
</protein>
<evidence type="ECO:0000313" key="9">
    <source>
        <dbReference type="EMBL" id="KAH0822789.1"/>
    </source>
</evidence>
<dbReference type="GO" id="GO:0050909">
    <property type="term" value="P:sensory perception of taste"/>
    <property type="evidence" value="ECO:0007669"/>
    <property type="project" value="InterPro"/>
</dbReference>
<dbReference type="Proteomes" id="UP000719412">
    <property type="component" value="Unassembled WGS sequence"/>
</dbReference>
<feature type="transmembrane region" description="Helical" evidence="8">
    <location>
        <begin position="222"/>
        <end position="242"/>
    </location>
</feature>
<dbReference type="GO" id="GO:0030425">
    <property type="term" value="C:dendrite"/>
    <property type="evidence" value="ECO:0007669"/>
    <property type="project" value="TreeGrafter"/>
</dbReference>
<feature type="transmembrane region" description="Helical" evidence="8">
    <location>
        <begin position="34"/>
        <end position="53"/>
    </location>
</feature>
<proteinExistence type="inferred from homology"/>
<evidence type="ECO:0000256" key="7">
    <source>
        <dbReference type="ARBA" id="ARBA00023224"/>
    </source>
</evidence>
<evidence type="ECO:0000256" key="5">
    <source>
        <dbReference type="ARBA" id="ARBA00023136"/>
    </source>
</evidence>
<evidence type="ECO:0000256" key="8">
    <source>
        <dbReference type="RuleBase" id="RU363108"/>
    </source>
</evidence>
<dbReference type="PANTHER" id="PTHR21143:SF104">
    <property type="entry name" value="GUSTATORY RECEPTOR 8A-RELATED"/>
    <property type="match status" value="1"/>
</dbReference>
<organism evidence="9 10">
    <name type="scientific">Tenebrio molitor</name>
    <name type="common">Yellow mealworm beetle</name>
    <dbReference type="NCBI Taxonomy" id="7067"/>
    <lineage>
        <taxon>Eukaryota</taxon>
        <taxon>Metazoa</taxon>
        <taxon>Ecdysozoa</taxon>
        <taxon>Arthropoda</taxon>
        <taxon>Hexapoda</taxon>
        <taxon>Insecta</taxon>
        <taxon>Pterygota</taxon>
        <taxon>Neoptera</taxon>
        <taxon>Endopterygota</taxon>
        <taxon>Coleoptera</taxon>
        <taxon>Polyphaga</taxon>
        <taxon>Cucujiformia</taxon>
        <taxon>Tenebrionidae</taxon>
        <taxon>Tenebrio</taxon>
    </lineage>
</organism>
<dbReference type="GO" id="GO:0030424">
    <property type="term" value="C:axon"/>
    <property type="evidence" value="ECO:0007669"/>
    <property type="project" value="TreeGrafter"/>
</dbReference>
<keyword evidence="10" id="KW-1185">Reference proteome</keyword>
<dbReference type="EMBL" id="JABDTM020000014">
    <property type="protein sequence ID" value="KAH0822789.1"/>
    <property type="molecule type" value="Genomic_DNA"/>
</dbReference>
<sequence>MDLEVIDIIFTFGKFAALTPSSTNNRNPHCLQKLYEICVYLLYIVGFIASAYAKSPVYQTLTSVQFVLAALRDLNQFCFIFYILIVMMRLKRSRWLRLIKSVAGVKSAPKKIPLKLIFVASQLVYFSLTTFGVYTYIADAGLTVAAFYIGEFYQHYAQFFYVVFITILLILLLSRYERLSETLSQLIRARSQLNSKQVVDILQKIKNSVFTLKEGVEVFNDIFGWSILFTIFYCVSGTLVYIDTVIKHNEIWQGRNALVFYHDLCRILISWVGILSTIFLCDSILKKCDEILAKAYRLEVKLTSYEIEEIQVFIDAVLHNRPEFRAARFFSIDRSTLFSVLNSLTTFLLVMIQFKQM</sequence>
<feature type="transmembrane region" description="Helical" evidence="8">
    <location>
        <begin position="335"/>
        <end position="354"/>
    </location>
</feature>
<comment type="caution">
    <text evidence="9">The sequence shown here is derived from an EMBL/GenBank/DDBJ whole genome shotgun (WGS) entry which is preliminary data.</text>
</comment>
<evidence type="ECO:0000313" key="10">
    <source>
        <dbReference type="Proteomes" id="UP000719412"/>
    </source>
</evidence>
<dbReference type="GO" id="GO:0005886">
    <property type="term" value="C:plasma membrane"/>
    <property type="evidence" value="ECO:0007669"/>
    <property type="project" value="UniProtKB-SubCell"/>
</dbReference>
<feature type="transmembrane region" description="Helical" evidence="8">
    <location>
        <begin position="73"/>
        <end position="90"/>
    </location>
</feature>
<dbReference type="AlphaFoldDB" id="A0A8J6LHC8"/>
<reference evidence="9" key="1">
    <citation type="journal article" date="2020" name="J Insects Food Feed">
        <title>The yellow mealworm (Tenebrio molitor) genome: a resource for the emerging insects as food and feed industry.</title>
        <authorList>
            <person name="Eriksson T."/>
            <person name="Andere A."/>
            <person name="Kelstrup H."/>
            <person name="Emery V."/>
            <person name="Picard C."/>
        </authorList>
    </citation>
    <scope>NUCLEOTIDE SEQUENCE</scope>
    <source>
        <strain evidence="9">Stoneville</strain>
        <tissue evidence="9">Whole head</tissue>
    </source>
</reference>
<keyword evidence="3 8" id="KW-0812">Transmembrane</keyword>
<accession>A0A8J6LHC8</accession>
<dbReference type="GO" id="GO:0008049">
    <property type="term" value="P:male courtship behavior"/>
    <property type="evidence" value="ECO:0007669"/>
    <property type="project" value="TreeGrafter"/>
</dbReference>
<keyword evidence="6 8" id="KW-0675">Receptor</keyword>
<gene>
    <name evidence="9" type="ORF">GEV33_000002</name>
</gene>
<evidence type="ECO:0000256" key="4">
    <source>
        <dbReference type="ARBA" id="ARBA00022989"/>
    </source>
</evidence>
<dbReference type="GO" id="GO:0043025">
    <property type="term" value="C:neuronal cell body"/>
    <property type="evidence" value="ECO:0007669"/>
    <property type="project" value="TreeGrafter"/>
</dbReference>
<comment type="subcellular location">
    <subcellularLocation>
        <location evidence="1 8">Cell membrane</location>
        <topology evidence="1 8">Multi-pass membrane protein</topology>
    </subcellularLocation>
</comment>
<dbReference type="GO" id="GO:0007635">
    <property type="term" value="P:chemosensory behavior"/>
    <property type="evidence" value="ECO:0007669"/>
    <property type="project" value="TreeGrafter"/>
</dbReference>
<dbReference type="InterPro" id="IPR013604">
    <property type="entry name" value="7TM_chemorcpt"/>
</dbReference>
<evidence type="ECO:0000256" key="3">
    <source>
        <dbReference type="ARBA" id="ARBA00022692"/>
    </source>
</evidence>
<evidence type="ECO:0000256" key="6">
    <source>
        <dbReference type="ARBA" id="ARBA00023170"/>
    </source>
</evidence>
<comment type="function">
    <text evidence="8">Gustatory receptor which mediates acceptance or avoidance behavior, depending on its substrates.</text>
</comment>
<keyword evidence="5 8" id="KW-0472">Membrane</keyword>
<feature type="transmembrane region" description="Helical" evidence="8">
    <location>
        <begin position="267"/>
        <end position="285"/>
    </location>
</feature>
<feature type="transmembrane region" description="Helical" evidence="8">
    <location>
        <begin position="157"/>
        <end position="176"/>
    </location>
</feature>
<feature type="transmembrane region" description="Helical" evidence="8">
    <location>
        <begin position="116"/>
        <end position="137"/>
    </location>
</feature>